<dbReference type="RefSeq" id="WP_092640122.1">
    <property type="nucleotide sequence ID" value="NZ_FNID01000016.1"/>
</dbReference>
<dbReference type="Proteomes" id="UP000199182">
    <property type="component" value="Unassembled WGS sequence"/>
</dbReference>
<accession>A0A1H0AJD0</accession>
<dbReference type="AlphaFoldDB" id="A0A1H0AJD0"/>
<dbReference type="Pfam" id="PF14199">
    <property type="entry name" value="DUF4317"/>
    <property type="match status" value="1"/>
</dbReference>
<evidence type="ECO:0000313" key="2">
    <source>
        <dbReference type="Proteomes" id="UP000199182"/>
    </source>
</evidence>
<evidence type="ECO:0000313" key="1">
    <source>
        <dbReference type="EMBL" id="SDN33465.1"/>
    </source>
</evidence>
<dbReference type="EMBL" id="FNID01000016">
    <property type="protein sequence ID" value="SDN33465.1"/>
    <property type="molecule type" value="Genomic_DNA"/>
</dbReference>
<gene>
    <name evidence="1" type="ORF">SAMN05192585_11642</name>
</gene>
<evidence type="ECO:0008006" key="3">
    <source>
        <dbReference type="Google" id="ProtNLM"/>
    </source>
</evidence>
<organism evidence="1 2">
    <name type="scientific">Acetanaerobacterium elongatum</name>
    <dbReference type="NCBI Taxonomy" id="258515"/>
    <lineage>
        <taxon>Bacteria</taxon>
        <taxon>Bacillati</taxon>
        <taxon>Bacillota</taxon>
        <taxon>Clostridia</taxon>
        <taxon>Eubacteriales</taxon>
        <taxon>Oscillospiraceae</taxon>
        <taxon>Acetanaerobacterium</taxon>
    </lineage>
</organism>
<keyword evidence="2" id="KW-1185">Reference proteome</keyword>
<protein>
    <recommendedName>
        <fullName evidence="3">DUF4317 domain-containing protein</fullName>
    </recommendedName>
</protein>
<dbReference type="InterPro" id="IPR025466">
    <property type="entry name" value="DUF4317"/>
</dbReference>
<sequence length="376" mass="42662">MNEKEVAEIRRRFRQDKSNITHIRGCFVNEKREIVSEFNQSLALMSQEESEMFLSVIKRTLSGTIGKNLVDISFTTQQVVDSEEHKLLMELKNSSLKDENAVQTFFQHVIQALAIEGNYLILLAHDTYDIPYRSQDGEKQDDASSEVFSYILCSICSIKPPQPALSYYVTENEFHNRKAEWIVSAPTLGFMFPAFDDRSANIYNALYYSHDIEDNHAEFVDAVFKTDIPMPAAAQKEVFQSLLGDLLADNCSYEAVLSVHEQIRQMIEEHKANKEEEPLALSKSTVKSVLKSCGVSDSSMIAFDEKYDAEFGADTQISPHNIVDAKKFEVRTPDVTIHVNPERGDLVETRVINGTKYILIRADEGVEVNGINIHIY</sequence>
<dbReference type="OrthoDB" id="1642058at2"/>
<proteinExistence type="predicted"/>
<name>A0A1H0AJD0_9FIRM</name>
<reference evidence="1 2" key="1">
    <citation type="submission" date="2016-10" db="EMBL/GenBank/DDBJ databases">
        <authorList>
            <person name="de Groot N.N."/>
        </authorList>
    </citation>
    <scope>NUCLEOTIDE SEQUENCE [LARGE SCALE GENOMIC DNA]</scope>
    <source>
        <strain evidence="1 2">CGMCC 1.5012</strain>
    </source>
</reference>